<evidence type="ECO:0000313" key="10">
    <source>
        <dbReference type="EMBL" id="AUP80589.1"/>
    </source>
</evidence>
<keyword evidence="8" id="KW-0732">Signal</keyword>
<dbReference type="RefSeq" id="WP_102757235.1">
    <property type="nucleotide sequence ID" value="NZ_CP025791.1"/>
</dbReference>
<evidence type="ECO:0000259" key="9">
    <source>
        <dbReference type="Pfam" id="PF07715"/>
    </source>
</evidence>
<dbReference type="KEGG" id="fek:C1H87_18475"/>
<dbReference type="Pfam" id="PF07715">
    <property type="entry name" value="Plug"/>
    <property type="match status" value="1"/>
</dbReference>
<feature type="domain" description="TonB-dependent receptor plug" evidence="9">
    <location>
        <begin position="122"/>
        <end position="248"/>
    </location>
</feature>
<dbReference type="InterPro" id="IPR023997">
    <property type="entry name" value="TonB-dep_OMP_SusC/RagA_CS"/>
</dbReference>
<dbReference type="InterPro" id="IPR037066">
    <property type="entry name" value="Plug_dom_sf"/>
</dbReference>
<organism evidence="10 11">
    <name type="scientific">Flavivirga eckloniae</name>
    <dbReference type="NCBI Taxonomy" id="1803846"/>
    <lineage>
        <taxon>Bacteria</taxon>
        <taxon>Pseudomonadati</taxon>
        <taxon>Bacteroidota</taxon>
        <taxon>Flavobacteriia</taxon>
        <taxon>Flavobacteriales</taxon>
        <taxon>Flavobacteriaceae</taxon>
        <taxon>Flavivirga</taxon>
    </lineage>
</organism>
<dbReference type="Pfam" id="PF13715">
    <property type="entry name" value="CarbopepD_reg_2"/>
    <property type="match status" value="1"/>
</dbReference>
<dbReference type="OrthoDB" id="9768177at2"/>
<name>A0A2K9PU71_9FLAO</name>
<keyword evidence="6 7" id="KW-0998">Cell outer membrane</keyword>
<keyword evidence="3 7" id="KW-1134">Transmembrane beta strand</keyword>
<dbReference type="PROSITE" id="PS52016">
    <property type="entry name" value="TONB_DEPENDENT_REC_3"/>
    <property type="match status" value="1"/>
</dbReference>
<dbReference type="GO" id="GO:0009279">
    <property type="term" value="C:cell outer membrane"/>
    <property type="evidence" value="ECO:0007669"/>
    <property type="project" value="UniProtKB-SubCell"/>
</dbReference>
<evidence type="ECO:0000256" key="6">
    <source>
        <dbReference type="ARBA" id="ARBA00023237"/>
    </source>
</evidence>
<evidence type="ECO:0000256" key="1">
    <source>
        <dbReference type="ARBA" id="ARBA00004571"/>
    </source>
</evidence>
<feature type="signal peptide" evidence="8">
    <location>
        <begin position="1"/>
        <end position="29"/>
    </location>
</feature>
<dbReference type="SUPFAM" id="SSF56935">
    <property type="entry name" value="Porins"/>
    <property type="match status" value="1"/>
</dbReference>
<dbReference type="Proteomes" id="UP000235826">
    <property type="component" value="Chromosome"/>
</dbReference>
<dbReference type="InterPro" id="IPR039426">
    <property type="entry name" value="TonB-dep_rcpt-like"/>
</dbReference>
<evidence type="ECO:0000256" key="8">
    <source>
        <dbReference type="SAM" id="SignalP"/>
    </source>
</evidence>
<dbReference type="Gene3D" id="2.170.130.10">
    <property type="entry name" value="TonB-dependent receptor, plug domain"/>
    <property type="match status" value="1"/>
</dbReference>
<comment type="subcellular location">
    <subcellularLocation>
        <location evidence="1 7">Cell outer membrane</location>
        <topology evidence="1 7">Multi-pass membrane protein</topology>
    </subcellularLocation>
</comment>
<dbReference type="Gene3D" id="2.40.170.20">
    <property type="entry name" value="TonB-dependent receptor, beta-barrel domain"/>
    <property type="match status" value="1"/>
</dbReference>
<keyword evidence="5 7" id="KW-0472">Membrane</keyword>
<sequence length="1092" mass="119669">MNFNLQFHWRNKIGFFAMLCLMSISMSNAQSQAITGLVTSEGQPLPGVSIIIKGTSQGTVSDFDGGYSLRASANSVLVFSYIGYVTKEVTVGANTTVNVSLDEDIAKLDEVVVIGYGKQKRLEVSGSVVSVKGEDVQKFTSNNFQDALQGRVAGVSVMAAGGEPGGEAIIQIRGTNTLSSRRRGNSGEPDPNLNLLNPTENGLAPLYIVDGVQLETNPNLSSNDIENIEILKDAATTSIYGTRGAAGVIIITTKKGEVGKAKIDFNLTTAVKKVTSAINTANTADAFLIDRTVHDNNSPNLRYFSILDRNKDALDYDTDWQDFVINDFAQSLNANLRVSGGNKDINYNVTLDNYQEDGVYKKSNLNRTNLRTNATLKKGKFSLNVGTNISAGKRRLAPWGLLYDAIRLAPFNRPFDIGSGSINTPEGAVQPDGGVFTSTNNVVGDLARKFSADNQRKEFNLGANVTLEYKLFESLRARTTLSGFRANTESFFYTPRQEIRSQETGELTQDPRPADLTNYNTTYQVFNRDFILDYDQYFGNHRIALLLGAESRELLWEEFRISGNTFVSPEQRTITSAENISRRESTKNPSSTNSYFSRLKYEYGGKYFLLANVRRNGTSKFINNKIGYFGGVSGAWIVSKEGFFKNANFLSAVSNLKLRASWGTVGNDRIPDFNFQSRLLSNANPVFGGGPQFGAARLDLGNSNLKWETTESINYGVDLGLFKGALTITADYYTAKKKDLLFQLPTVPSAGVQERPIGLNIASLTNEGLELSLGYRNNSKAVKWSVAATYTKNTNTVDKLTGTSTDVIQGGFPLRANNNVIQTPVTFIRPGYSAGAFFLIPTDGVIKNQEELDAYDALVSERLGRGNQIGDLRYKDKITEDLLMPQLDANGNPEIDADGNVIMVAGQDGILDSGDGIINDDDRIFMGNNLPDFEAGFNLNLNYKNLDFTMQWFGMFGHKVFNGPKNLTYAHGTHKDIAYQHSALNPNSSIPARRQNGTQDPNYSSASDLFLEDGDFVRLRNIQLGYSLPLDKMKDIGLQKIRIFISAQNLLTITDYSGYDPEIGGDGLATRGVDTGLQPVTAQGIIGLQIGF</sequence>
<evidence type="ECO:0000256" key="2">
    <source>
        <dbReference type="ARBA" id="ARBA00022448"/>
    </source>
</evidence>
<evidence type="ECO:0000256" key="5">
    <source>
        <dbReference type="ARBA" id="ARBA00023136"/>
    </source>
</evidence>
<dbReference type="AlphaFoldDB" id="A0A2K9PU71"/>
<dbReference type="InterPro" id="IPR023996">
    <property type="entry name" value="TonB-dep_OMP_SusC/RagA"/>
</dbReference>
<evidence type="ECO:0000313" key="11">
    <source>
        <dbReference type="Proteomes" id="UP000235826"/>
    </source>
</evidence>
<dbReference type="NCBIfam" id="TIGR04056">
    <property type="entry name" value="OMP_RagA_SusC"/>
    <property type="match status" value="1"/>
</dbReference>
<dbReference type="InterPro" id="IPR012910">
    <property type="entry name" value="Plug_dom"/>
</dbReference>
<protein>
    <recommendedName>
        <fullName evidence="9">TonB-dependent receptor plug domain-containing protein</fullName>
    </recommendedName>
</protein>
<feature type="chain" id="PRO_5014778701" description="TonB-dependent receptor plug domain-containing protein" evidence="8">
    <location>
        <begin position="30"/>
        <end position="1092"/>
    </location>
</feature>
<reference evidence="10 11" key="1">
    <citation type="submission" date="2018-01" db="EMBL/GenBank/DDBJ databases">
        <title>Complete genome sequence of Flavivirga eckloniae ECD14 isolated from seaweed Ecklonia cava.</title>
        <authorList>
            <person name="Lee J.H."/>
            <person name="Baik K.S."/>
            <person name="Seong C.N."/>
        </authorList>
    </citation>
    <scope>NUCLEOTIDE SEQUENCE [LARGE SCALE GENOMIC DNA]</scope>
    <source>
        <strain evidence="10 11">ECD14</strain>
    </source>
</reference>
<accession>A0A2K9PU71</accession>
<evidence type="ECO:0000256" key="3">
    <source>
        <dbReference type="ARBA" id="ARBA00022452"/>
    </source>
</evidence>
<dbReference type="NCBIfam" id="TIGR04057">
    <property type="entry name" value="SusC_RagA_signa"/>
    <property type="match status" value="1"/>
</dbReference>
<dbReference type="InterPro" id="IPR008969">
    <property type="entry name" value="CarboxyPept-like_regulatory"/>
</dbReference>
<dbReference type="Gene3D" id="2.60.40.1120">
    <property type="entry name" value="Carboxypeptidase-like, regulatory domain"/>
    <property type="match status" value="1"/>
</dbReference>
<evidence type="ECO:0000256" key="7">
    <source>
        <dbReference type="PROSITE-ProRule" id="PRU01360"/>
    </source>
</evidence>
<comment type="similarity">
    <text evidence="7">Belongs to the TonB-dependent receptor family.</text>
</comment>
<keyword evidence="2 7" id="KW-0813">Transport</keyword>
<dbReference type="SUPFAM" id="SSF49464">
    <property type="entry name" value="Carboxypeptidase regulatory domain-like"/>
    <property type="match status" value="1"/>
</dbReference>
<gene>
    <name evidence="10" type="ORF">C1H87_18475</name>
</gene>
<keyword evidence="11" id="KW-1185">Reference proteome</keyword>
<keyword evidence="4 7" id="KW-0812">Transmembrane</keyword>
<dbReference type="EMBL" id="CP025791">
    <property type="protein sequence ID" value="AUP80589.1"/>
    <property type="molecule type" value="Genomic_DNA"/>
</dbReference>
<evidence type="ECO:0000256" key="4">
    <source>
        <dbReference type="ARBA" id="ARBA00022692"/>
    </source>
</evidence>
<dbReference type="InterPro" id="IPR036942">
    <property type="entry name" value="Beta-barrel_TonB_sf"/>
</dbReference>
<proteinExistence type="inferred from homology"/>